<proteinExistence type="predicted"/>
<dbReference type="EMBL" id="CM039171">
    <property type="protein sequence ID" value="KAH9792724.1"/>
    <property type="molecule type" value="Genomic_DNA"/>
</dbReference>
<evidence type="ECO:0000313" key="1">
    <source>
        <dbReference type="EMBL" id="KAH9792724.1"/>
    </source>
</evidence>
<sequence>MGEEDGDDIDDFDDQATIDMRRRDNRRARHIDRDLGSIKLKIPSFQGKNDPEAYLEWEKKVELVFDCHNYSEEKKVKLTTVEFTDYAIIWWDQLVLSRRRNRERPINTWEEMKAIMRRRFVPSHYYRELHQRLQSLTQGHIASQCPNKRVMILRDDGDVETESESDDDPMPPLEDANDGVEYHVDGKLMVDATSKIRPAYRSNPEETKELQRQVEELLAKGYVRESMSPCAVPVLLVPKKDGTWRMCVDCRAINKITIKYRHPIPRLDDMLDELHVVYFDDILIYSKGLDEHIEHLQSVLTVLRKEKLYANLKKCSFCTNQIVFLGYVVSAKGIKVDEEKLKAIKEWSTPKSVSEEKLGSAPLLALPDFTKTFEIECDALGIGIGAVLMQEGRPIAYFSEKLSGAALNYPTYDKEMYALVRALETWQHYLLPKEFVIHTDHESLKHLKGQGKENVVADALSRRYALISTLHAKLLEFEYIKELYVNDPDFANVFNACEKVAFATKFSPFEIVYGFNPLTPLDLLPLPMDGKKKAEFVKQFHERTRQHIEKRTEQYATQANKGRKQVVFQPGDWVWVHMRKERFPAQRRSKLLPRGDGPFQVVARINDNAYKLDLPGEYNVSATFNVSDLSPFDVGEDSRTNPFEERGNDENHQGNTIKTSSDPLHIHGGPITRARAKKMQAALNGLIEKIWIENAIQDARHHELGLKRRQGFVGIIQVIGQPNTQFVSNAERSNSE</sequence>
<reference evidence="2" key="1">
    <citation type="journal article" date="2023" name="Hortic. Res.">
        <title>A chromosome-level phased genome enabling allele-level studies in sweet orange: a case study on citrus Huanglongbing tolerance.</title>
        <authorList>
            <person name="Wu B."/>
            <person name="Yu Q."/>
            <person name="Deng Z."/>
            <person name="Duan Y."/>
            <person name="Luo F."/>
            <person name="Gmitter F. Jr."/>
        </authorList>
    </citation>
    <scope>NUCLEOTIDE SEQUENCE [LARGE SCALE GENOMIC DNA]</scope>
    <source>
        <strain evidence="2">cv. Valencia</strain>
    </source>
</reference>
<organism evidence="1 2">
    <name type="scientific">Citrus sinensis</name>
    <name type="common">Sweet orange</name>
    <name type="synonym">Citrus aurantium var. sinensis</name>
    <dbReference type="NCBI Taxonomy" id="2711"/>
    <lineage>
        <taxon>Eukaryota</taxon>
        <taxon>Viridiplantae</taxon>
        <taxon>Streptophyta</taxon>
        <taxon>Embryophyta</taxon>
        <taxon>Tracheophyta</taxon>
        <taxon>Spermatophyta</taxon>
        <taxon>Magnoliopsida</taxon>
        <taxon>eudicotyledons</taxon>
        <taxon>Gunneridae</taxon>
        <taxon>Pentapetalae</taxon>
        <taxon>rosids</taxon>
        <taxon>malvids</taxon>
        <taxon>Sapindales</taxon>
        <taxon>Rutaceae</taxon>
        <taxon>Aurantioideae</taxon>
        <taxon>Citrus</taxon>
    </lineage>
</organism>
<keyword evidence="2" id="KW-1185">Reference proteome</keyword>
<accession>A0ACB8N548</accession>
<evidence type="ECO:0000313" key="2">
    <source>
        <dbReference type="Proteomes" id="UP000829398"/>
    </source>
</evidence>
<name>A0ACB8N548_CITSI</name>
<gene>
    <name evidence="1" type="ORF">KPL71_004248</name>
</gene>
<comment type="caution">
    <text evidence="1">The sequence shown here is derived from an EMBL/GenBank/DDBJ whole genome shotgun (WGS) entry which is preliminary data.</text>
</comment>
<protein>
    <submittedName>
        <fullName evidence="1">Uncharacterized protein</fullName>
    </submittedName>
</protein>
<dbReference type="Proteomes" id="UP000829398">
    <property type="component" value="Chromosome 2"/>
</dbReference>